<comment type="subunit">
    <text evidence="4">The basal body constitutes a major portion of the flagellar organelle and consists of five rings (E,L,P,S, and M) mounted on a central rod. The rod consists of about 26 subunits of FlgG in the distal portion, and FlgB, FlgC and FlgF are thought to build up the proximal portion of the rod with about 6 subunits each.</text>
</comment>
<evidence type="ECO:0000313" key="8">
    <source>
        <dbReference type="EMBL" id="SDY67149.1"/>
    </source>
</evidence>
<evidence type="ECO:0000256" key="4">
    <source>
        <dbReference type="RuleBase" id="RU362116"/>
    </source>
</evidence>
<dbReference type="InterPro" id="IPR053967">
    <property type="entry name" value="LlgE_F_G-like_D1"/>
</dbReference>
<evidence type="ECO:0000259" key="7">
    <source>
        <dbReference type="Pfam" id="PF22692"/>
    </source>
</evidence>
<reference evidence="8 9" key="1">
    <citation type="submission" date="2016-10" db="EMBL/GenBank/DDBJ databases">
        <authorList>
            <person name="de Groot N.N."/>
        </authorList>
    </citation>
    <scope>NUCLEOTIDE SEQUENCE [LARGE SCALE GENOMIC DNA]</scope>
    <source>
        <strain evidence="8 9">DSM 26880</strain>
    </source>
</reference>
<evidence type="ECO:0000313" key="9">
    <source>
        <dbReference type="Proteomes" id="UP000199286"/>
    </source>
</evidence>
<dbReference type="InterPro" id="IPR020013">
    <property type="entry name" value="Flagellar_FlgE/F/G"/>
</dbReference>
<dbReference type="Pfam" id="PF22692">
    <property type="entry name" value="LlgE_F_G_D1"/>
    <property type="match status" value="1"/>
</dbReference>
<feature type="domain" description="Flagellar basal-body/hook protein C-terminal" evidence="6">
    <location>
        <begin position="189"/>
        <end position="232"/>
    </location>
</feature>
<gene>
    <name evidence="8" type="ORF">SAMN05444340_11430</name>
</gene>
<dbReference type="PROSITE" id="PS00588">
    <property type="entry name" value="FLAGELLA_BB_ROD"/>
    <property type="match status" value="1"/>
</dbReference>
<sequence>MDSAGYTTLTRQSGLMREMQIIANNIANANTTGYRQQGMIFSEFIQRGDGDTSISMAAARVRETSFAPGGMQSTGSQFDFAIEGDGFFLVETPQGERLTRAGAFTPSAEGTLVTPDGHPVLDAGGAPIFVPRGTTDMAVARDGTISSEGRPIGQIGLVRPLDPTAMSREGAAMFRADAGFEPVDEPRIRQGFVEGSNVNPIEQISRMIEVQRSYEMGQNFLQREDDRVRAALKAFVK</sequence>
<comment type="subcellular location">
    <subcellularLocation>
        <location evidence="1 4">Bacterial flagellum basal body</location>
    </subcellularLocation>
</comment>
<keyword evidence="9" id="KW-1185">Reference proteome</keyword>
<evidence type="ECO:0000256" key="3">
    <source>
        <dbReference type="ARBA" id="ARBA00023143"/>
    </source>
</evidence>
<keyword evidence="8" id="KW-0282">Flagellum</keyword>
<dbReference type="RefSeq" id="WP_089884458.1">
    <property type="nucleotide sequence ID" value="NZ_FNPF01000014.1"/>
</dbReference>
<evidence type="ECO:0000259" key="5">
    <source>
        <dbReference type="Pfam" id="PF00460"/>
    </source>
</evidence>
<comment type="similarity">
    <text evidence="2 4">Belongs to the flagella basal body rod proteins family.</text>
</comment>
<dbReference type="InterPro" id="IPR012836">
    <property type="entry name" value="FlgF"/>
</dbReference>
<name>A0A1H3LSV0_9RHOB</name>
<proteinExistence type="inferred from homology"/>
<dbReference type="NCBIfam" id="TIGR02490">
    <property type="entry name" value="flgF"/>
    <property type="match status" value="1"/>
</dbReference>
<dbReference type="PANTHER" id="PTHR30435">
    <property type="entry name" value="FLAGELLAR PROTEIN"/>
    <property type="match status" value="1"/>
</dbReference>
<protein>
    <recommendedName>
        <fullName evidence="4">Flagellar basal-body rod protein FlgF</fullName>
    </recommendedName>
</protein>
<feature type="domain" description="Flagellar basal body rod protein N-terminal" evidence="5">
    <location>
        <begin position="11"/>
        <end position="35"/>
    </location>
</feature>
<dbReference type="GO" id="GO:0071978">
    <property type="term" value="P:bacterial-type flagellum-dependent swarming motility"/>
    <property type="evidence" value="ECO:0007669"/>
    <property type="project" value="TreeGrafter"/>
</dbReference>
<evidence type="ECO:0000256" key="1">
    <source>
        <dbReference type="ARBA" id="ARBA00004117"/>
    </source>
</evidence>
<feature type="domain" description="Flagellar hook protein FlgE/F/G-like D1" evidence="7">
    <location>
        <begin position="81"/>
        <end position="146"/>
    </location>
</feature>
<evidence type="ECO:0000259" key="6">
    <source>
        <dbReference type="Pfam" id="PF06429"/>
    </source>
</evidence>
<dbReference type="InterPro" id="IPR010930">
    <property type="entry name" value="Flg_bb/hook_C_dom"/>
</dbReference>
<accession>A0A1H3LSV0</accession>
<dbReference type="AlphaFoldDB" id="A0A1H3LSV0"/>
<keyword evidence="8" id="KW-0969">Cilium</keyword>
<dbReference type="PANTHER" id="PTHR30435:SF19">
    <property type="entry name" value="FLAGELLAR BASAL-BODY ROD PROTEIN FLGG"/>
    <property type="match status" value="1"/>
</dbReference>
<dbReference type="STRING" id="321339.SAMN05444340_11430"/>
<dbReference type="InterPro" id="IPR001444">
    <property type="entry name" value="Flag_bb_rod_N"/>
</dbReference>
<dbReference type="InterPro" id="IPR037925">
    <property type="entry name" value="FlgE/F/G-like"/>
</dbReference>
<dbReference type="OrthoDB" id="9804559at2"/>
<dbReference type="Pfam" id="PF00460">
    <property type="entry name" value="Flg_bb_rod"/>
    <property type="match status" value="1"/>
</dbReference>
<dbReference type="GO" id="GO:0030694">
    <property type="term" value="C:bacterial-type flagellum basal body, rod"/>
    <property type="evidence" value="ECO:0007669"/>
    <property type="project" value="UniProtKB-UniRule"/>
</dbReference>
<dbReference type="EMBL" id="FNPF01000014">
    <property type="protein sequence ID" value="SDY67149.1"/>
    <property type="molecule type" value="Genomic_DNA"/>
</dbReference>
<keyword evidence="8" id="KW-0966">Cell projection</keyword>
<dbReference type="InterPro" id="IPR019776">
    <property type="entry name" value="Flagellar_basal_body_rod_CS"/>
</dbReference>
<organism evidence="8 9">
    <name type="scientific">Citreimonas salinaria</name>
    <dbReference type="NCBI Taxonomy" id="321339"/>
    <lineage>
        <taxon>Bacteria</taxon>
        <taxon>Pseudomonadati</taxon>
        <taxon>Pseudomonadota</taxon>
        <taxon>Alphaproteobacteria</taxon>
        <taxon>Rhodobacterales</taxon>
        <taxon>Roseobacteraceae</taxon>
        <taxon>Citreimonas</taxon>
    </lineage>
</organism>
<dbReference type="NCBIfam" id="NF009332">
    <property type="entry name" value="PRK12690.1"/>
    <property type="match status" value="1"/>
</dbReference>
<dbReference type="Pfam" id="PF06429">
    <property type="entry name" value="Flg_bbr_C"/>
    <property type="match status" value="1"/>
</dbReference>
<dbReference type="NCBIfam" id="TIGR03506">
    <property type="entry name" value="FlgEFG_subfam"/>
    <property type="match status" value="1"/>
</dbReference>
<keyword evidence="3 4" id="KW-0975">Bacterial flagellum</keyword>
<dbReference type="SUPFAM" id="SSF117143">
    <property type="entry name" value="Flagellar hook protein flgE"/>
    <property type="match status" value="1"/>
</dbReference>
<evidence type="ECO:0000256" key="2">
    <source>
        <dbReference type="ARBA" id="ARBA00009677"/>
    </source>
</evidence>
<dbReference type="Proteomes" id="UP000199286">
    <property type="component" value="Unassembled WGS sequence"/>
</dbReference>